<proteinExistence type="predicted"/>
<dbReference type="EMBL" id="AJ248284">
    <property type="protein sequence ID" value="CAB49314.1"/>
    <property type="molecule type" value="Genomic_DNA"/>
</dbReference>
<reference evidence="1 3" key="4">
    <citation type="journal article" date="2003" name="Mol. Microbiol.">
        <title>An integrated analysis of the genome of the hyperthermophilic archaeon Pyrococcus abyssi.</title>
        <authorList>
            <person name="Cohen G."/>
            <person name="Barbe V."/>
            <person name="Flament D."/>
            <person name="Galperin M."/>
            <person name="Heilig R."/>
            <person name="Ripp R."/>
            <person name="Lecompte O."/>
            <person name="Prieur D."/>
            <person name="Poch O."/>
            <person name="Quellerou J."/>
            <person name="Thierry J.C."/>
            <person name="Van der Oost J."/>
            <person name="Weissenbach J."/>
            <person name="Zivanovic Y."/>
            <person name="Forterre P."/>
        </authorList>
    </citation>
    <scope>NUCLEOTIDE SEQUENCE [LARGE SCALE GENOMIC DNA]</scope>
    <source>
        <strain evidence="3">GE5 / Orsay</strain>
        <strain evidence="1">Orsay</strain>
    </source>
</reference>
<dbReference type="EMBL" id="HE613800">
    <property type="protein sequence ID" value="CCE69770.1"/>
    <property type="molecule type" value="Genomic_DNA"/>
</dbReference>
<evidence type="ECO:0000313" key="3">
    <source>
        <dbReference type="Proteomes" id="UP000000810"/>
    </source>
</evidence>
<accession>Q9V1N5</accession>
<protein>
    <submittedName>
        <fullName evidence="1">Uncharacterized protein</fullName>
    </submittedName>
</protein>
<evidence type="ECO:0000313" key="2">
    <source>
        <dbReference type="EMBL" id="CCE69770.1"/>
    </source>
</evidence>
<sequence>MEIKKRIRVILVISVLVVMFGSLVNAYYGGKPEKTGLVIELPNPDRVLGRNVLASFLIPKYEYYIQVQLLTPNGFRTIYEGESRGKVLIPSSSFFQIKSNKLKDVNPGVIIDLWIVNFDTGESYEAGTFSLTITGDAVKSIQRFELNLSRENLVRLPKLPLNIVKSKKKSPITPTRGFFAGYRWRTKKEYLAGQMYLPILILDNRLGRASVAGAYKVEAVRSSSSSSGAVLGFSTTIIRGSKLSSKSEISIEKGLASGEIHVELEKGNEFIKTVIDGEVKNVKPGQIGVIMIKGTPYIALQVLQKCYVDEFRRKHCFDTDEERVLITVTDIKREYNPQENAYFVETISYLDPPRSVYPVDKMDELINDNKGCLRILTTLYGEQQHGRSFYIENFINQWTTYSNTYIPVLAIVIALQPEAWPAFLIGLSAVGGIYITNEGHELVYGSFTIKDESPDKKTIVKYLGLKYSIRDTMHFTKFPFAYLRFE</sequence>
<reference evidence="1" key="2">
    <citation type="journal article" date="2000" name="J. Mol. Biol.">
        <title>Archaeal homologs of eukaryotic methylation guide small nucleolar RNAs: lessons from the Pyrococcus genomes.</title>
        <authorList>
            <person name="Gaspin C."/>
            <person name="Cavaille J."/>
            <person name="Erauso G."/>
        </authorList>
    </citation>
    <scope>NUCLEOTIDE SEQUENCE</scope>
    <source>
        <strain evidence="1">Orsay</strain>
    </source>
</reference>
<dbReference type="AlphaFoldDB" id="Q9V1N5"/>
<dbReference type="KEGG" id="pab:PAB0262"/>
<dbReference type="Proteomes" id="UP000000810">
    <property type="component" value="Chromosome"/>
</dbReference>
<dbReference type="eggNOG" id="arCOG03754">
    <property type="taxonomic scope" value="Archaea"/>
</dbReference>
<dbReference type="PIR" id="C75154">
    <property type="entry name" value="C75154"/>
</dbReference>
<dbReference type="HOGENOM" id="CLU_568181_0_0_2"/>
<reference evidence="1" key="1">
    <citation type="submission" date="1999-07" db="EMBL/GenBank/DDBJ databases">
        <authorList>
            <person name="Genoscope"/>
        </authorList>
    </citation>
    <scope>NUCLEOTIDE SEQUENCE</scope>
    <source>
        <strain evidence="1">Orsay</strain>
    </source>
</reference>
<name>Q9V1N5_PYRAB</name>
<dbReference type="Proteomes" id="UP000009139">
    <property type="component" value="Chromosome"/>
</dbReference>
<gene>
    <name evidence="1" type="ordered locus">PAB0262</name>
</gene>
<dbReference type="RefSeq" id="WP_010867514.1">
    <property type="nucleotide sequence ID" value="NC_000868.1"/>
</dbReference>
<evidence type="ECO:0000313" key="1">
    <source>
        <dbReference type="EMBL" id="CAB49314.1"/>
    </source>
</evidence>
<dbReference type="OrthoDB" id="85760at2157"/>
<dbReference type="STRING" id="272844.PAB0262"/>
<keyword evidence="3" id="KW-1185">Reference proteome</keyword>
<reference evidence="1" key="3">
    <citation type="journal article" date="2001" name="Genome Res.">
        <title>Genome evolution at the genus level: comparison of three complete genomes of hyperthermophilic archaea.</title>
        <authorList>
            <person name="Lecompte O."/>
            <person name="Ripp R."/>
            <person name="Puzos-Barbe V."/>
            <person name="Duprat S."/>
            <person name="Heilig R."/>
            <person name="Dietrich J."/>
            <person name="Thierry J.C."/>
            <person name="Poch O."/>
        </authorList>
    </citation>
    <scope>NUCLEOTIDE SEQUENCE</scope>
    <source>
        <strain evidence="1">Orsay</strain>
    </source>
</reference>
<evidence type="ECO:0000313" key="4">
    <source>
        <dbReference type="Proteomes" id="UP000009139"/>
    </source>
</evidence>
<organism evidence="1 3">
    <name type="scientific">Pyrococcus abyssi (strain GE5 / Orsay)</name>
    <dbReference type="NCBI Taxonomy" id="272844"/>
    <lineage>
        <taxon>Archaea</taxon>
        <taxon>Methanobacteriati</taxon>
        <taxon>Methanobacteriota</taxon>
        <taxon>Thermococci</taxon>
        <taxon>Thermococcales</taxon>
        <taxon>Thermococcaceae</taxon>
        <taxon>Pyrococcus</taxon>
    </lineage>
</organism>
<dbReference type="PATRIC" id="fig|272844.11.peg.413"/>
<reference evidence="2 4" key="5">
    <citation type="journal article" date="2012" name="Curr. Microbiol.">
        <title>Re-annotation of two hyperthermophilic archaea Pyrococcus abyssi GE5 and Pyrococcus furiosus DSM 3638.</title>
        <authorList>
            <person name="Gao J."/>
            <person name="Wang J."/>
        </authorList>
    </citation>
    <scope>GENOME REANNOTATION</scope>
    <source>
        <strain evidence="2">GE5</strain>
        <strain evidence="4">GE5 / Orsay</strain>
    </source>
</reference>